<dbReference type="Proteomes" id="UP000623958">
    <property type="component" value="Unassembled WGS sequence"/>
</dbReference>
<sequence length="82" mass="8834">MHVETDRFTVTVLEHAYSESSGLSKRPPTWLGVQRAAITCRSCGAAWEHDGDATMAGALGHIEVECVSCDAAEMIPAARFRA</sequence>
<name>A0A919KHY0_9XANT</name>
<accession>A0A919KHY0</accession>
<dbReference type="AlphaFoldDB" id="A0A919KHY0"/>
<organism evidence="1 2">
    <name type="scientific">Xanthomonas boreopolis</name>
    <dbReference type="NCBI Taxonomy" id="86183"/>
    <lineage>
        <taxon>Bacteria</taxon>
        <taxon>Pseudomonadati</taxon>
        <taxon>Pseudomonadota</taxon>
        <taxon>Gammaproteobacteria</taxon>
        <taxon>Lysobacterales</taxon>
        <taxon>Lysobacteraceae</taxon>
        <taxon>Xanthomonas</taxon>
    </lineage>
</organism>
<protein>
    <submittedName>
        <fullName evidence="1">Uncharacterized protein</fullName>
    </submittedName>
</protein>
<gene>
    <name evidence="1" type="ORF">GCM10009090_16730</name>
</gene>
<keyword evidence="2" id="KW-1185">Reference proteome</keyword>
<dbReference type="RefSeq" id="WP_434029100.1">
    <property type="nucleotide sequence ID" value="NZ_BNBA01000010.1"/>
</dbReference>
<evidence type="ECO:0000313" key="2">
    <source>
        <dbReference type="Proteomes" id="UP000623958"/>
    </source>
</evidence>
<comment type="caution">
    <text evidence="1">The sequence shown here is derived from an EMBL/GenBank/DDBJ whole genome shotgun (WGS) entry which is preliminary data.</text>
</comment>
<reference evidence="1" key="1">
    <citation type="journal article" date="2014" name="Int. J. Syst. Evol. Microbiol.">
        <title>Complete genome sequence of Corynebacterium casei LMG S-19264T (=DSM 44701T), isolated from a smear-ripened cheese.</title>
        <authorList>
            <consortium name="US DOE Joint Genome Institute (JGI-PGF)"/>
            <person name="Walter F."/>
            <person name="Albersmeier A."/>
            <person name="Kalinowski J."/>
            <person name="Ruckert C."/>
        </authorList>
    </citation>
    <scope>NUCLEOTIDE SEQUENCE</scope>
    <source>
        <strain evidence="1">JCM 13306</strain>
    </source>
</reference>
<evidence type="ECO:0000313" key="1">
    <source>
        <dbReference type="EMBL" id="GHH52556.1"/>
    </source>
</evidence>
<reference evidence="1" key="2">
    <citation type="submission" date="2020-09" db="EMBL/GenBank/DDBJ databases">
        <authorList>
            <person name="Sun Q."/>
            <person name="Ohkuma M."/>
        </authorList>
    </citation>
    <scope>NUCLEOTIDE SEQUENCE</scope>
    <source>
        <strain evidence="1">JCM 13306</strain>
    </source>
</reference>
<proteinExistence type="predicted"/>
<dbReference type="EMBL" id="BNBA01000010">
    <property type="protein sequence ID" value="GHH52556.1"/>
    <property type="molecule type" value="Genomic_DNA"/>
</dbReference>